<reference evidence="4 5" key="1">
    <citation type="submission" date="2014-05" db="EMBL/GenBank/DDBJ databases">
        <title>Draft genome sequence of Amycolatopsis rifamycinica DSM 46095.</title>
        <authorList>
            <person name="Lal R."/>
            <person name="Saxena A."/>
            <person name="Kumari R."/>
            <person name="Mukherjee U."/>
            <person name="Singh P."/>
            <person name="Sangwan N."/>
            <person name="Mahato N.K."/>
        </authorList>
    </citation>
    <scope>NUCLEOTIDE SEQUENCE [LARGE SCALE GENOMIC DNA]</scope>
    <source>
        <strain evidence="4 5">DSM 46095</strain>
    </source>
</reference>
<dbReference type="InterPro" id="IPR001387">
    <property type="entry name" value="Cro/C1-type_HTH"/>
</dbReference>
<evidence type="ECO:0000259" key="3">
    <source>
        <dbReference type="PROSITE" id="PS50943"/>
    </source>
</evidence>
<feature type="transmembrane region" description="Helical" evidence="2">
    <location>
        <begin position="215"/>
        <end position="238"/>
    </location>
</feature>
<feature type="compositionally biased region" description="Basic and acidic residues" evidence="1">
    <location>
        <begin position="24"/>
        <end position="43"/>
    </location>
</feature>
<keyword evidence="2" id="KW-0472">Membrane</keyword>
<evidence type="ECO:0000256" key="1">
    <source>
        <dbReference type="SAM" id="MobiDB-lite"/>
    </source>
</evidence>
<dbReference type="OrthoDB" id="4334712at2"/>
<feature type="compositionally biased region" description="Polar residues" evidence="1">
    <location>
        <begin position="46"/>
        <end position="57"/>
    </location>
</feature>
<dbReference type="EMBL" id="JMQI01000083">
    <property type="protein sequence ID" value="KDN16283.1"/>
    <property type="molecule type" value="Genomic_DNA"/>
</dbReference>
<dbReference type="AlphaFoldDB" id="A0A066TWC5"/>
<keyword evidence="2" id="KW-0812">Transmembrane</keyword>
<organism evidence="4 5">
    <name type="scientific">Amycolatopsis rifamycinica</name>
    <dbReference type="NCBI Taxonomy" id="287986"/>
    <lineage>
        <taxon>Bacteria</taxon>
        <taxon>Bacillati</taxon>
        <taxon>Actinomycetota</taxon>
        <taxon>Actinomycetes</taxon>
        <taxon>Pseudonocardiales</taxon>
        <taxon>Pseudonocardiaceae</taxon>
        <taxon>Amycolatopsis</taxon>
    </lineage>
</organism>
<dbReference type="GO" id="GO:0003677">
    <property type="term" value="F:DNA binding"/>
    <property type="evidence" value="ECO:0007669"/>
    <property type="project" value="InterPro"/>
</dbReference>
<dbReference type="PROSITE" id="PS50943">
    <property type="entry name" value="HTH_CROC1"/>
    <property type="match status" value="2"/>
</dbReference>
<dbReference type="Proteomes" id="UP000027345">
    <property type="component" value="Unassembled WGS sequence"/>
</dbReference>
<feature type="domain" description="HTH cro/C1-type" evidence="3">
    <location>
        <begin position="120"/>
        <end position="174"/>
    </location>
</feature>
<proteinExistence type="predicted"/>
<evidence type="ECO:0000313" key="5">
    <source>
        <dbReference type="Proteomes" id="UP000027345"/>
    </source>
</evidence>
<feature type="domain" description="HTH cro/C1-type" evidence="3">
    <location>
        <begin position="28"/>
        <end position="82"/>
    </location>
</feature>
<evidence type="ECO:0000313" key="4">
    <source>
        <dbReference type="EMBL" id="KDN16283.1"/>
    </source>
</evidence>
<name>A0A066TWC5_9PSEU</name>
<dbReference type="Pfam" id="PF13560">
    <property type="entry name" value="HTH_31"/>
    <property type="match status" value="2"/>
</dbReference>
<protein>
    <recommendedName>
        <fullName evidence="3">HTH cro/C1-type domain-containing protein</fullName>
    </recommendedName>
</protein>
<sequence length="363" mass="38523">MTTNDTAAEAASGSADPGAAEAALSHELKRLLGESGRSGRELGDEVNTSASTISRVTNGKHFPSLQLVRDFAEKTGGDPGHLERLWTDADAERRARKEVTPESGSGGGERELLRMTAAALNAERRNKGLSLDKLEKTSGWSKSTLSSVMRGEQVPDMSMLQDVLQAMHLSDAEAGNWTARFARAAERARQVEPTLPAFDIDAELRPLKARLRRHTIGLVVAGVVAVAAVALSGVASWVSGDVYYPSYSTGSTTTVTVGTPQPPGPRTAVVDVGSAAKRASVFAQPRTESNPVSTLEHSTRVVLVCQIATGIDFGDPELDGSRGVTKSKVWVKISLDGKELGYIPTIYLQPDSDQLPVLPPPAC</sequence>
<dbReference type="RefSeq" id="WP_043789443.1">
    <property type="nucleotide sequence ID" value="NZ_JMQI01000083.1"/>
</dbReference>
<dbReference type="SUPFAM" id="SSF47413">
    <property type="entry name" value="lambda repressor-like DNA-binding domains"/>
    <property type="match status" value="2"/>
</dbReference>
<accession>A0A066TWC5</accession>
<dbReference type="Gene3D" id="1.10.260.40">
    <property type="entry name" value="lambda repressor-like DNA-binding domains"/>
    <property type="match status" value="2"/>
</dbReference>
<dbReference type="CDD" id="cd00093">
    <property type="entry name" value="HTH_XRE"/>
    <property type="match status" value="2"/>
</dbReference>
<keyword evidence="2" id="KW-1133">Transmembrane helix</keyword>
<dbReference type="InterPro" id="IPR010982">
    <property type="entry name" value="Lambda_DNA-bd_dom_sf"/>
</dbReference>
<dbReference type="SMART" id="SM00530">
    <property type="entry name" value="HTH_XRE"/>
    <property type="match status" value="2"/>
</dbReference>
<feature type="compositionally biased region" description="Basic and acidic residues" evidence="1">
    <location>
        <begin position="73"/>
        <end position="100"/>
    </location>
</feature>
<comment type="caution">
    <text evidence="4">The sequence shown here is derived from an EMBL/GenBank/DDBJ whole genome shotgun (WGS) entry which is preliminary data.</text>
</comment>
<evidence type="ECO:0000256" key="2">
    <source>
        <dbReference type="SAM" id="Phobius"/>
    </source>
</evidence>
<gene>
    <name evidence="4" type="ORF">DV20_42760</name>
</gene>
<feature type="region of interest" description="Disordered" evidence="1">
    <location>
        <begin position="73"/>
        <end position="109"/>
    </location>
</feature>
<keyword evidence="5" id="KW-1185">Reference proteome</keyword>
<feature type="region of interest" description="Disordered" evidence="1">
    <location>
        <begin position="1"/>
        <end position="59"/>
    </location>
</feature>